<evidence type="ECO:0000259" key="2">
    <source>
        <dbReference type="Pfam" id="PF07992"/>
    </source>
</evidence>
<keyword evidence="4" id="KW-1185">Reference proteome</keyword>
<accession>A0A1C7IBJ4</accession>
<dbReference type="Pfam" id="PF07992">
    <property type="entry name" value="Pyr_redox_2"/>
    <property type="match status" value="1"/>
</dbReference>
<organism evidence="3 4">
    <name type="scientific">Blautia pseudococcoides</name>
    <dbReference type="NCBI Taxonomy" id="1796616"/>
    <lineage>
        <taxon>Bacteria</taxon>
        <taxon>Bacillati</taxon>
        <taxon>Bacillota</taxon>
        <taxon>Clostridia</taxon>
        <taxon>Lachnospirales</taxon>
        <taxon>Lachnospiraceae</taxon>
        <taxon>Blautia</taxon>
    </lineage>
</organism>
<dbReference type="Proteomes" id="UP000092574">
    <property type="component" value="Chromosome"/>
</dbReference>
<sequence>MEHCDIVIVGAGAAGIAAARSADEAGGKSILLVDSKQKMGGVLLQCAHHGFGPQLTGVEYVQKLLEQFPKEIKVMLGTTVVSVSSDRTMVLSSPSCGLQKIRFEQLILAAGCQEIPIGALPIGGTRPEGIYTAGQAQELVNICHKLPKGPSVILGSGDLGLIMAEQLSLEGVKVAAMIEQKAVCGGLARNQRCLETYHIPLLCSSTVTEVLGQEVLTAVKVSRSDTGEEQIIPCSSLLVAAGLRPDRSLLLGLGSPDWVHLCGNCRRVHPMVEAVTAEGKQAGAAACVRMKK</sequence>
<proteinExistence type="predicted"/>
<dbReference type="InterPro" id="IPR023753">
    <property type="entry name" value="FAD/NAD-binding_dom"/>
</dbReference>
<dbReference type="GO" id="GO:0016491">
    <property type="term" value="F:oxidoreductase activity"/>
    <property type="evidence" value="ECO:0007669"/>
    <property type="project" value="UniProtKB-KW"/>
</dbReference>
<reference evidence="3" key="1">
    <citation type="submission" date="2017-04" db="EMBL/GenBank/DDBJ databases">
        <title>Complete Genome Sequences of Twelve Strains of a Stable Defined Moderately Diverse Mouse Microbiota 2 (sDMDMm2).</title>
        <authorList>
            <person name="Uchimura Y."/>
            <person name="Wyss M."/>
            <person name="Brugiroux S."/>
            <person name="Limenitakis J.P."/>
            <person name="Stecher B."/>
            <person name="McCoy K.D."/>
            <person name="Macpherson A.J."/>
        </authorList>
    </citation>
    <scope>NUCLEOTIDE SEQUENCE</scope>
    <source>
        <strain evidence="3">YL58</strain>
    </source>
</reference>
<dbReference type="AlphaFoldDB" id="A0A1C7IBJ4"/>
<evidence type="ECO:0000313" key="4">
    <source>
        <dbReference type="Proteomes" id="UP000092574"/>
    </source>
</evidence>
<dbReference type="InterPro" id="IPR036188">
    <property type="entry name" value="FAD/NAD-bd_sf"/>
</dbReference>
<gene>
    <name evidence="3" type="ORF">A4V09_11780</name>
</gene>
<dbReference type="SUPFAM" id="SSF51905">
    <property type="entry name" value="FAD/NAD(P)-binding domain"/>
    <property type="match status" value="1"/>
</dbReference>
<dbReference type="PRINTS" id="PR00469">
    <property type="entry name" value="PNDRDTASEII"/>
</dbReference>
<dbReference type="STRING" id="1796616.A4V09_11780"/>
<dbReference type="PANTHER" id="PTHR42949">
    <property type="entry name" value="ANAEROBIC GLYCEROL-3-PHOSPHATE DEHYDROGENASE SUBUNIT B"/>
    <property type="match status" value="1"/>
</dbReference>
<dbReference type="EMBL" id="CP015405">
    <property type="protein sequence ID" value="ANU76388.1"/>
    <property type="molecule type" value="Genomic_DNA"/>
</dbReference>
<dbReference type="InterPro" id="IPR051691">
    <property type="entry name" value="Metab_Enz_Cyan_OpOx_G3PDH"/>
</dbReference>
<dbReference type="Gene3D" id="3.50.50.60">
    <property type="entry name" value="FAD/NAD(P)-binding domain"/>
    <property type="match status" value="2"/>
</dbReference>
<dbReference type="PRINTS" id="PR00368">
    <property type="entry name" value="FADPNR"/>
</dbReference>
<protein>
    <recommendedName>
        <fullName evidence="2">FAD/NAD(P)-binding domain-containing protein</fullName>
    </recommendedName>
</protein>
<dbReference type="RefSeq" id="WP_065542553.1">
    <property type="nucleotide sequence ID" value="NZ_CP015405.2"/>
</dbReference>
<name>A0A1C7IBJ4_9FIRM</name>
<dbReference type="KEGG" id="byl:A4V09_11780"/>
<keyword evidence="1" id="KW-0560">Oxidoreductase</keyword>
<dbReference type="PANTHER" id="PTHR42949:SF3">
    <property type="entry name" value="ANAEROBIC GLYCEROL-3-PHOSPHATE DEHYDROGENASE SUBUNIT B"/>
    <property type="match status" value="1"/>
</dbReference>
<dbReference type="OrthoDB" id="9776839at2"/>
<feature type="domain" description="FAD/NAD(P)-binding" evidence="2">
    <location>
        <begin position="5"/>
        <end position="250"/>
    </location>
</feature>
<evidence type="ECO:0000256" key="1">
    <source>
        <dbReference type="ARBA" id="ARBA00023002"/>
    </source>
</evidence>
<evidence type="ECO:0000313" key="3">
    <source>
        <dbReference type="EMBL" id="ANU76388.1"/>
    </source>
</evidence>